<keyword evidence="4" id="KW-1185">Reference proteome</keyword>
<evidence type="ECO:0000313" key="3">
    <source>
        <dbReference type="EMBL" id="KAI3859264.1"/>
    </source>
</evidence>
<evidence type="ECO:0000313" key="4">
    <source>
        <dbReference type="Proteomes" id="UP001202328"/>
    </source>
</evidence>
<dbReference type="PANTHER" id="PTHR37186">
    <property type="entry name" value="OS06G0524500 PROTEIN"/>
    <property type="match status" value="1"/>
</dbReference>
<protein>
    <submittedName>
        <fullName evidence="3">Uncharacterized protein</fullName>
    </submittedName>
</protein>
<feature type="region of interest" description="Disordered" evidence="1">
    <location>
        <begin position="1"/>
        <end position="62"/>
    </location>
</feature>
<comment type="caution">
    <text evidence="3">The sequence shown here is derived from an EMBL/GenBank/DDBJ whole genome shotgun (WGS) entry which is preliminary data.</text>
</comment>
<feature type="region of interest" description="Disordered" evidence="1">
    <location>
        <begin position="106"/>
        <end position="126"/>
    </location>
</feature>
<keyword evidence="2" id="KW-1133">Transmembrane helix</keyword>
<feature type="compositionally biased region" description="Basic and acidic residues" evidence="1">
    <location>
        <begin position="1"/>
        <end position="13"/>
    </location>
</feature>
<evidence type="ECO:0000256" key="1">
    <source>
        <dbReference type="SAM" id="MobiDB-lite"/>
    </source>
</evidence>
<dbReference type="Proteomes" id="UP001202328">
    <property type="component" value="Unassembled WGS sequence"/>
</dbReference>
<dbReference type="EMBL" id="JAJJMB010014612">
    <property type="protein sequence ID" value="KAI3859264.1"/>
    <property type="molecule type" value="Genomic_DNA"/>
</dbReference>
<name>A0AAD4S3F1_9MAGN</name>
<sequence length="126" mass="14093">NIASERASERENRTGLTKMADQENPKSLDSKVRGESKKSGSSYSEGAKSYHYKNPPDATIPDSATLRDQWRFAVRQYSKWYSHAWGTAVLAGASFFALGWFIKGSNPLPSRHKEDEGPSRQPNQDS</sequence>
<keyword evidence="2" id="KW-0472">Membrane</keyword>
<feature type="compositionally biased region" description="Low complexity" evidence="1">
    <location>
        <begin position="39"/>
        <end position="49"/>
    </location>
</feature>
<feature type="transmembrane region" description="Helical" evidence="2">
    <location>
        <begin position="80"/>
        <end position="102"/>
    </location>
</feature>
<evidence type="ECO:0000256" key="2">
    <source>
        <dbReference type="SAM" id="Phobius"/>
    </source>
</evidence>
<feature type="non-terminal residue" evidence="3">
    <location>
        <position position="1"/>
    </location>
</feature>
<gene>
    <name evidence="3" type="ORF">MKW98_007645</name>
</gene>
<feature type="compositionally biased region" description="Basic and acidic residues" evidence="1">
    <location>
        <begin position="20"/>
        <end position="38"/>
    </location>
</feature>
<proteinExistence type="predicted"/>
<organism evidence="3 4">
    <name type="scientific">Papaver atlanticum</name>
    <dbReference type="NCBI Taxonomy" id="357466"/>
    <lineage>
        <taxon>Eukaryota</taxon>
        <taxon>Viridiplantae</taxon>
        <taxon>Streptophyta</taxon>
        <taxon>Embryophyta</taxon>
        <taxon>Tracheophyta</taxon>
        <taxon>Spermatophyta</taxon>
        <taxon>Magnoliopsida</taxon>
        <taxon>Ranunculales</taxon>
        <taxon>Papaveraceae</taxon>
        <taxon>Papaveroideae</taxon>
        <taxon>Papaver</taxon>
    </lineage>
</organism>
<accession>A0AAD4S3F1</accession>
<reference evidence="3" key="1">
    <citation type="submission" date="2022-04" db="EMBL/GenBank/DDBJ databases">
        <title>A functionally conserved STORR gene fusion in Papaver species that diverged 16.8 million years ago.</title>
        <authorList>
            <person name="Catania T."/>
        </authorList>
    </citation>
    <scope>NUCLEOTIDE SEQUENCE</scope>
    <source>
        <strain evidence="3">S-188037</strain>
    </source>
</reference>
<keyword evidence="2" id="KW-0812">Transmembrane</keyword>
<dbReference type="AlphaFoldDB" id="A0AAD4S3F1"/>
<dbReference type="PANTHER" id="PTHR37186:SF1">
    <property type="entry name" value="OS06G0524500 PROTEIN"/>
    <property type="match status" value="1"/>
</dbReference>